<dbReference type="SUPFAM" id="SSF58104">
    <property type="entry name" value="Methyl-accepting chemotaxis protein (MCP) signaling domain"/>
    <property type="match status" value="1"/>
</dbReference>
<dbReference type="InterPro" id="IPR051310">
    <property type="entry name" value="MCP_chemotaxis"/>
</dbReference>
<name>A0A286G7A9_9PROT</name>
<dbReference type="RefSeq" id="WP_097277662.1">
    <property type="nucleotide sequence ID" value="NZ_OCNJ01000001.1"/>
</dbReference>
<keyword evidence="1" id="KW-0145">Chemotaxis</keyword>
<feature type="domain" description="Methyl-accepting transducer" evidence="4">
    <location>
        <begin position="1"/>
        <end position="90"/>
    </location>
</feature>
<dbReference type="GO" id="GO:0004888">
    <property type="term" value="F:transmembrane signaling receptor activity"/>
    <property type="evidence" value="ECO:0007669"/>
    <property type="project" value="InterPro"/>
</dbReference>
<keyword evidence="6" id="KW-1185">Reference proteome</keyword>
<evidence type="ECO:0000259" key="4">
    <source>
        <dbReference type="PROSITE" id="PS50111"/>
    </source>
</evidence>
<organism evidence="5 6">
    <name type="scientific">Caenispirillum bisanense</name>
    <dbReference type="NCBI Taxonomy" id="414052"/>
    <lineage>
        <taxon>Bacteria</taxon>
        <taxon>Pseudomonadati</taxon>
        <taxon>Pseudomonadota</taxon>
        <taxon>Alphaproteobacteria</taxon>
        <taxon>Rhodospirillales</taxon>
        <taxon>Novispirillaceae</taxon>
        <taxon>Caenispirillum</taxon>
    </lineage>
</organism>
<comment type="similarity">
    <text evidence="2">Belongs to the methyl-accepting chemotaxis (MCP) protein family.</text>
</comment>
<gene>
    <name evidence="5" type="ORF">SAMN05421508_101807</name>
</gene>
<dbReference type="GO" id="GO:0007165">
    <property type="term" value="P:signal transduction"/>
    <property type="evidence" value="ECO:0007669"/>
    <property type="project" value="UniProtKB-KW"/>
</dbReference>
<dbReference type="PANTHER" id="PTHR43531:SF11">
    <property type="entry name" value="METHYL-ACCEPTING CHEMOTAXIS PROTEIN 3"/>
    <property type="match status" value="1"/>
</dbReference>
<protein>
    <submittedName>
        <fullName evidence="5">Cache domain-containing protein</fullName>
    </submittedName>
</protein>
<evidence type="ECO:0000313" key="5">
    <source>
        <dbReference type="EMBL" id="SOD91096.1"/>
    </source>
</evidence>
<dbReference type="AlphaFoldDB" id="A0A286G7A9"/>
<dbReference type="GO" id="GO:0016020">
    <property type="term" value="C:membrane"/>
    <property type="evidence" value="ECO:0007669"/>
    <property type="project" value="InterPro"/>
</dbReference>
<dbReference type="Proteomes" id="UP000219621">
    <property type="component" value="Unassembled WGS sequence"/>
</dbReference>
<dbReference type="GO" id="GO:0006935">
    <property type="term" value="P:chemotaxis"/>
    <property type="evidence" value="ECO:0007669"/>
    <property type="project" value="UniProtKB-KW"/>
</dbReference>
<dbReference type="Pfam" id="PF00015">
    <property type="entry name" value="MCPsignal"/>
    <property type="match status" value="1"/>
</dbReference>
<dbReference type="EMBL" id="OCNJ01000001">
    <property type="protein sequence ID" value="SOD91096.1"/>
    <property type="molecule type" value="Genomic_DNA"/>
</dbReference>
<evidence type="ECO:0000256" key="3">
    <source>
        <dbReference type="PROSITE-ProRule" id="PRU00284"/>
    </source>
</evidence>
<proteinExistence type="inferred from homology"/>
<evidence type="ECO:0000256" key="2">
    <source>
        <dbReference type="ARBA" id="ARBA00029447"/>
    </source>
</evidence>
<sequence>MSERILQLATQFSEEANLKVGEIQTVTTATNILALNALIEAARAGDAGRGFSVVANEVKEISGRVSGITLQLRDLFTRQVRELQSTAREVAGVRLADLARYTVELIDRNLYERSCDVRWWATDSAVVDACGAPSSASAAFASERLGIILDSYTVYLDLWVADASGTVIASGRPGRYPDAVGASVADTEWFRGAMRTDDGSCFVVTDIERAPHLGGKAVATYATAIRESGDVAGRPIGALGIFFDWEPQAHSIVTGLGFSAEEQARTRVMLVDRNRRVIASSDGHGILTETYPLDTRGGRTRGSYVPSQGRLVGFALTPGYETYDGLGWYGVIEQADA</sequence>
<dbReference type="PRINTS" id="PR00260">
    <property type="entry name" value="CHEMTRNSDUCR"/>
</dbReference>
<keyword evidence="3" id="KW-0807">Transducer</keyword>
<dbReference type="Gene3D" id="3.30.450.20">
    <property type="entry name" value="PAS domain"/>
    <property type="match status" value="1"/>
</dbReference>
<evidence type="ECO:0000313" key="6">
    <source>
        <dbReference type="Proteomes" id="UP000219621"/>
    </source>
</evidence>
<reference evidence="5 6" key="1">
    <citation type="submission" date="2017-09" db="EMBL/GenBank/DDBJ databases">
        <authorList>
            <person name="Ehlers B."/>
            <person name="Leendertz F.H."/>
        </authorList>
    </citation>
    <scope>NUCLEOTIDE SEQUENCE [LARGE SCALE GENOMIC DNA]</scope>
    <source>
        <strain evidence="5 6">USBA 140</strain>
    </source>
</reference>
<dbReference type="PANTHER" id="PTHR43531">
    <property type="entry name" value="PROTEIN ICFG"/>
    <property type="match status" value="1"/>
</dbReference>
<dbReference type="InterPro" id="IPR004089">
    <property type="entry name" value="MCPsignal_dom"/>
</dbReference>
<dbReference type="PROSITE" id="PS50111">
    <property type="entry name" value="CHEMOTAXIS_TRANSDUC_2"/>
    <property type="match status" value="1"/>
</dbReference>
<accession>A0A286G7A9</accession>
<evidence type="ECO:0000256" key="1">
    <source>
        <dbReference type="ARBA" id="ARBA00022500"/>
    </source>
</evidence>
<dbReference type="InterPro" id="IPR004090">
    <property type="entry name" value="Chemotax_Me-accpt_rcpt"/>
</dbReference>
<dbReference type="Gene3D" id="1.10.287.950">
    <property type="entry name" value="Methyl-accepting chemotaxis protein"/>
    <property type="match status" value="1"/>
</dbReference>
<dbReference type="OrthoDB" id="9814866at2"/>